<evidence type="ECO:0000259" key="3">
    <source>
        <dbReference type="Pfam" id="PF01232"/>
    </source>
</evidence>
<evidence type="ECO:0000313" key="5">
    <source>
        <dbReference type="EMBL" id="MCO6024941.1"/>
    </source>
</evidence>
<dbReference type="Gene3D" id="3.40.50.720">
    <property type="entry name" value="NAD(P)-binding Rossmann-like Domain"/>
    <property type="match status" value="1"/>
</dbReference>
<dbReference type="RefSeq" id="WP_252760301.1">
    <property type="nucleotide sequence ID" value="NZ_JAMXLY010000008.1"/>
</dbReference>
<evidence type="ECO:0000256" key="2">
    <source>
        <dbReference type="ARBA" id="ARBA00023027"/>
    </source>
</evidence>
<dbReference type="SUPFAM" id="SSF48179">
    <property type="entry name" value="6-phosphogluconate dehydrogenase C-terminal domain-like"/>
    <property type="match status" value="1"/>
</dbReference>
<name>A0ABT1BV41_9BACT</name>
<dbReference type="InterPro" id="IPR008927">
    <property type="entry name" value="6-PGluconate_DH-like_C_sf"/>
</dbReference>
<evidence type="ECO:0000256" key="1">
    <source>
        <dbReference type="ARBA" id="ARBA00023002"/>
    </source>
</evidence>
<dbReference type="InterPro" id="IPR013328">
    <property type="entry name" value="6PGD_dom2"/>
</dbReference>
<dbReference type="PANTHER" id="PTHR30524">
    <property type="entry name" value="MANNITOL-1-PHOSPHATE 5-DEHYDROGENASE"/>
    <property type="match status" value="1"/>
</dbReference>
<dbReference type="InterPro" id="IPR013118">
    <property type="entry name" value="Mannitol_DH_C"/>
</dbReference>
<keyword evidence="2" id="KW-0520">NAD</keyword>
<protein>
    <submittedName>
        <fullName evidence="5">Tagaturonate reductase</fullName>
    </submittedName>
</protein>
<keyword evidence="1" id="KW-0560">Oxidoreductase</keyword>
<dbReference type="Pfam" id="PF08125">
    <property type="entry name" value="Mannitol_dh_C"/>
    <property type="match status" value="1"/>
</dbReference>
<evidence type="ECO:0000313" key="6">
    <source>
        <dbReference type="Proteomes" id="UP001204015"/>
    </source>
</evidence>
<accession>A0ABT1BV41</accession>
<dbReference type="NCBIfam" id="NF002969">
    <property type="entry name" value="PRK03643.1"/>
    <property type="match status" value="1"/>
</dbReference>
<dbReference type="InterPro" id="IPR013131">
    <property type="entry name" value="Mannitol_DH_N"/>
</dbReference>
<feature type="domain" description="Mannitol dehydrogenase N-terminal" evidence="3">
    <location>
        <begin position="19"/>
        <end position="260"/>
    </location>
</feature>
<dbReference type="Pfam" id="PF01232">
    <property type="entry name" value="Mannitol_dh"/>
    <property type="match status" value="1"/>
</dbReference>
<reference evidence="5 6" key="1">
    <citation type="submission" date="2022-06" db="EMBL/GenBank/DDBJ databases">
        <title>A taxonomic note on the genus Prevotella: Description of four novel genera and emended description of the genera Hallella and Xylanibacter.</title>
        <authorList>
            <person name="Hitch T.C.A."/>
        </authorList>
    </citation>
    <scope>NUCLEOTIDE SEQUENCE [LARGE SCALE GENOMIC DNA]</scope>
    <source>
        <strain evidence="5 6">DSM 100619</strain>
    </source>
</reference>
<sequence>MSELKSLNKHTAPKSVMPERIIQFGEGNFLRGFVDWIVWNMDQKTDFNSSVVIVEPLPSGMIDMLNGQDCLYHVNLQGREDGQPVNTITRVDCVSRAINPYTQNPAFLALGELPDMRFIVSNTTEAGIAFDDSCKLADTPAASYPGKLVQLLFHRYQFFDGDPTKGMIIMPCELIFLNGHHLKDCIYKYIELWKADMGKDYEGFKKWFTDHCYVCATLVDRITPGFPRKTIKEIQQRISYRDCMVVQAESFHLWVIERPENMTVEALKAEFPAEKAGLHVLITDDEKPYHARKVTLLNGPHTVLSPVAFLSGLNIVRAACQHPVIGKFIHKVQFDELMQTLDLPMDELKKFASDVLERFDNPYVDHQVTSIMLNSFPKYNTRDLPGVKIYLKRKGELPQGLVFGLAAIITYYKGGKRADGTPIQPKDDPKIMQHLKDLWATGDTQKIAEGVLAFDYVWGEDLNAIPGLTALVKKDLDLIQKKGMLEAVKTIL</sequence>
<dbReference type="Proteomes" id="UP001204015">
    <property type="component" value="Unassembled WGS sequence"/>
</dbReference>
<feature type="domain" description="Mannitol dehydrogenase C-terminal" evidence="4">
    <location>
        <begin position="287"/>
        <end position="478"/>
    </location>
</feature>
<gene>
    <name evidence="5" type="ORF">NG821_03615</name>
</gene>
<dbReference type="Gene3D" id="1.10.1040.10">
    <property type="entry name" value="N-(1-d-carboxylethyl)-l-norvaline Dehydrogenase, domain 2"/>
    <property type="match status" value="1"/>
</dbReference>
<dbReference type="EMBL" id="JAMXLY010000008">
    <property type="protein sequence ID" value="MCO6024941.1"/>
    <property type="molecule type" value="Genomic_DNA"/>
</dbReference>
<dbReference type="InterPro" id="IPR036291">
    <property type="entry name" value="NAD(P)-bd_dom_sf"/>
</dbReference>
<keyword evidence="6" id="KW-1185">Reference proteome</keyword>
<proteinExistence type="predicted"/>
<dbReference type="PANTHER" id="PTHR30524:SF0">
    <property type="entry name" value="ALTRONATE OXIDOREDUCTASE-RELATED"/>
    <property type="match status" value="1"/>
</dbReference>
<comment type="caution">
    <text evidence="5">The sequence shown here is derived from an EMBL/GenBank/DDBJ whole genome shotgun (WGS) entry which is preliminary data.</text>
</comment>
<organism evidence="5 6">
    <name type="scientific">Segatella cerevisiae</name>
    <dbReference type="NCBI Taxonomy" id="2053716"/>
    <lineage>
        <taxon>Bacteria</taxon>
        <taxon>Pseudomonadati</taxon>
        <taxon>Bacteroidota</taxon>
        <taxon>Bacteroidia</taxon>
        <taxon>Bacteroidales</taxon>
        <taxon>Prevotellaceae</taxon>
        <taxon>Segatella</taxon>
    </lineage>
</organism>
<evidence type="ECO:0000259" key="4">
    <source>
        <dbReference type="Pfam" id="PF08125"/>
    </source>
</evidence>
<dbReference type="SUPFAM" id="SSF51735">
    <property type="entry name" value="NAD(P)-binding Rossmann-fold domains"/>
    <property type="match status" value="1"/>
</dbReference>